<feature type="domain" description="Nucleoporin Nup54 alpha-helical" evidence="4">
    <location>
        <begin position="63"/>
        <end position="149"/>
    </location>
</feature>
<sequence length="219" mass="25781">MQTWQQLALIKAKWDTKSPLCYFKHFFYNMVHPNEVHRYAKPADIDPYLWAEAMRNNPDPTWTAINQKIEQIQRKHILETMTRLAEHKRRHIDLTQRTIQFMKNSQLLRSKGFPIQIDEDKLRLQLEKAEMELQRSAQFNENLNHLWNQVQDVRENQRDTVLTEKWALTSEKDVHAISEILSSQHDGLAHVISICHSDMKDLDAMISGVNAKLSQTVGQ</sequence>
<dbReference type="GeneID" id="75915253"/>
<dbReference type="GO" id="GO:0017056">
    <property type="term" value="F:structural constituent of nuclear pore"/>
    <property type="evidence" value="ECO:0007669"/>
    <property type="project" value="TreeGrafter"/>
</dbReference>
<dbReference type="EMBL" id="MU620928">
    <property type="protein sequence ID" value="KAI8578560.1"/>
    <property type="molecule type" value="Genomic_DNA"/>
</dbReference>
<dbReference type="Proteomes" id="UP001206595">
    <property type="component" value="Unassembled WGS sequence"/>
</dbReference>
<comment type="subcellular location">
    <subcellularLocation>
        <location evidence="1">Nucleus</location>
    </subcellularLocation>
</comment>
<keyword evidence="6" id="KW-1185">Reference proteome</keyword>
<evidence type="ECO:0000256" key="3">
    <source>
        <dbReference type="ARBA" id="ARBA00023242"/>
    </source>
</evidence>
<evidence type="ECO:0000259" key="4">
    <source>
        <dbReference type="Pfam" id="PF13874"/>
    </source>
</evidence>
<dbReference type="Gene3D" id="1.20.5.490">
    <property type="entry name" value="Single helix bin"/>
    <property type="match status" value="1"/>
</dbReference>
<dbReference type="GO" id="GO:0044613">
    <property type="term" value="C:nuclear pore central transport channel"/>
    <property type="evidence" value="ECO:0007669"/>
    <property type="project" value="TreeGrafter"/>
</dbReference>
<dbReference type="GO" id="GO:0006607">
    <property type="term" value="P:NLS-bearing protein import into nucleus"/>
    <property type="evidence" value="ECO:0007669"/>
    <property type="project" value="TreeGrafter"/>
</dbReference>
<dbReference type="InterPro" id="IPR025712">
    <property type="entry name" value="Nup54_alpha-helical_dom"/>
</dbReference>
<evidence type="ECO:0000256" key="2">
    <source>
        <dbReference type="ARBA" id="ARBA00022448"/>
    </source>
</evidence>
<accession>A0AAD5EAB7</accession>
<evidence type="ECO:0000256" key="1">
    <source>
        <dbReference type="ARBA" id="ARBA00004123"/>
    </source>
</evidence>
<proteinExistence type="predicted"/>
<reference evidence="5" key="2">
    <citation type="journal article" date="2022" name="Proc. Natl. Acad. Sci. U.S.A.">
        <title>Diploid-dominant life cycles characterize the early evolution of Fungi.</title>
        <authorList>
            <person name="Amses K.R."/>
            <person name="Simmons D.R."/>
            <person name="Longcore J.E."/>
            <person name="Mondo S.J."/>
            <person name="Seto K."/>
            <person name="Jeronimo G.H."/>
            <person name="Bonds A.E."/>
            <person name="Quandt C.A."/>
            <person name="Davis W.J."/>
            <person name="Chang Y."/>
            <person name="Federici B.A."/>
            <person name="Kuo A."/>
            <person name="LaButti K."/>
            <person name="Pangilinan J."/>
            <person name="Andreopoulos W."/>
            <person name="Tritt A."/>
            <person name="Riley R."/>
            <person name="Hundley H."/>
            <person name="Johnson J."/>
            <person name="Lipzen A."/>
            <person name="Barry K."/>
            <person name="Lang B.F."/>
            <person name="Cuomo C.A."/>
            <person name="Buchler N.E."/>
            <person name="Grigoriev I.V."/>
            <person name="Spatafora J.W."/>
            <person name="Stajich J.E."/>
            <person name="James T.Y."/>
        </authorList>
    </citation>
    <scope>NUCLEOTIDE SEQUENCE</scope>
    <source>
        <strain evidence="5">AG</strain>
    </source>
</reference>
<reference evidence="5" key="1">
    <citation type="submission" date="2021-06" db="EMBL/GenBank/DDBJ databases">
        <authorList>
            <consortium name="DOE Joint Genome Institute"/>
            <person name="Mondo S.J."/>
            <person name="Amses K.R."/>
            <person name="Simmons D.R."/>
            <person name="Longcore J.E."/>
            <person name="Seto K."/>
            <person name="Alves G.H."/>
            <person name="Bonds A.E."/>
            <person name="Quandt C.A."/>
            <person name="Davis W.J."/>
            <person name="Chang Y."/>
            <person name="Letcher P.M."/>
            <person name="Powell M.J."/>
            <person name="Kuo A."/>
            <person name="Labutti K."/>
            <person name="Pangilinan J."/>
            <person name="Andreopoulos W."/>
            <person name="Tritt A."/>
            <person name="Riley R."/>
            <person name="Hundley H."/>
            <person name="Johnson J."/>
            <person name="Lipzen A."/>
            <person name="Barry K."/>
            <person name="Berbee M.L."/>
            <person name="Buchler N.E."/>
            <person name="Grigoriev I.V."/>
            <person name="Spatafora J.W."/>
            <person name="Stajich J.E."/>
            <person name="James T.Y."/>
        </authorList>
    </citation>
    <scope>NUCLEOTIDE SEQUENCE</scope>
    <source>
        <strain evidence="5">AG</strain>
    </source>
</reference>
<keyword evidence="2" id="KW-0813">Transport</keyword>
<comment type="caution">
    <text evidence="5">The sequence shown here is derived from an EMBL/GenBank/DDBJ whole genome shotgun (WGS) entry which is preliminary data.</text>
</comment>
<dbReference type="PANTHER" id="PTHR13000:SF0">
    <property type="entry name" value="NUCLEOPORIN P54"/>
    <property type="match status" value="1"/>
</dbReference>
<organism evidence="5 6">
    <name type="scientific">Umbelopsis ramanniana AG</name>
    <dbReference type="NCBI Taxonomy" id="1314678"/>
    <lineage>
        <taxon>Eukaryota</taxon>
        <taxon>Fungi</taxon>
        <taxon>Fungi incertae sedis</taxon>
        <taxon>Mucoromycota</taxon>
        <taxon>Mucoromycotina</taxon>
        <taxon>Umbelopsidomycetes</taxon>
        <taxon>Umbelopsidales</taxon>
        <taxon>Umbelopsidaceae</taxon>
        <taxon>Umbelopsis</taxon>
    </lineage>
</organism>
<evidence type="ECO:0000313" key="5">
    <source>
        <dbReference type="EMBL" id="KAI8578560.1"/>
    </source>
</evidence>
<evidence type="ECO:0000313" key="6">
    <source>
        <dbReference type="Proteomes" id="UP001206595"/>
    </source>
</evidence>
<dbReference type="Pfam" id="PF13874">
    <property type="entry name" value="Nup54"/>
    <property type="match status" value="1"/>
</dbReference>
<dbReference type="InterPro" id="IPR024864">
    <property type="entry name" value="Nup54/Nup57/Nup44"/>
</dbReference>
<name>A0AAD5EAB7_UMBRA</name>
<keyword evidence="3" id="KW-0539">Nucleus</keyword>
<protein>
    <recommendedName>
        <fullName evidence="4">Nucleoporin Nup54 alpha-helical domain-containing protein</fullName>
    </recommendedName>
</protein>
<dbReference type="AlphaFoldDB" id="A0AAD5EAB7"/>
<dbReference type="GO" id="GO:0036228">
    <property type="term" value="P:protein localization to nuclear inner membrane"/>
    <property type="evidence" value="ECO:0007669"/>
    <property type="project" value="TreeGrafter"/>
</dbReference>
<dbReference type="RefSeq" id="XP_051443564.1">
    <property type="nucleotide sequence ID" value="XM_051589908.1"/>
</dbReference>
<dbReference type="GO" id="GO:0006999">
    <property type="term" value="P:nuclear pore organization"/>
    <property type="evidence" value="ECO:0007669"/>
    <property type="project" value="TreeGrafter"/>
</dbReference>
<dbReference type="PANTHER" id="PTHR13000">
    <property type="entry name" value="NUCLEOPORIN P54"/>
    <property type="match status" value="1"/>
</dbReference>
<gene>
    <name evidence="5" type="ORF">K450DRAFT_246351</name>
</gene>